<dbReference type="EMBL" id="AMCI01006377">
    <property type="protein sequence ID" value="EJW94436.1"/>
    <property type="molecule type" value="Genomic_DNA"/>
</dbReference>
<keyword evidence="2" id="KW-0732">Signal</keyword>
<gene>
    <name evidence="6" type="ORF">EVA_17457</name>
</gene>
<dbReference type="Gene3D" id="1.25.40.10">
    <property type="entry name" value="Tetratricopeptide repeat domain"/>
    <property type="match status" value="1"/>
</dbReference>
<dbReference type="AlphaFoldDB" id="J9FHQ7"/>
<comment type="subcellular location">
    <subcellularLocation>
        <location evidence="1">Cell outer membrane</location>
    </subcellularLocation>
</comment>
<reference evidence="6" key="1">
    <citation type="journal article" date="2012" name="PLoS ONE">
        <title>Gene sets for utilization of primary and secondary nutrition supplies in the distal gut of endangered iberian lynx.</title>
        <authorList>
            <person name="Alcaide M."/>
            <person name="Messina E."/>
            <person name="Richter M."/>
            <person name="Bargiela R."/>
            <person name="Peplies J."/>
            <person name="Huws S.A."/>
            <person name="Newbold C.J."/>
            <person name="Golyshin P.N."/>
            <person name="Simon M.A."/>
            <person name="Lopez G."/>
            <person name="Yakimov M.M."/>
            <person name="Ferrer M."/>
        </authorList>
    </citation>
    <scope>NUCLEOTIDE SEQUENCE</scope>
</reference>
<evidence type="ECO:0000256" key="3">
    <source>
        <dbReference type="ARBA" id="ARBA00023136"/>
    </source>
</evidence>
<feature type="non-terminal residue" evidence="6">
    <location>
        <position position="1"/>
    </location>
</feature>
<organism evidence="6">
    <name type="scientific">gut metagenome</name>
    <dbReference type="NCBI Taxonomy" id="749906"/>
    <lineage>
        <taxon>unclassified sequences</taxon>
        <taxon>metagenomes</taxon>
        <taxon>organismal metagenomes</taxon>
    </lineage>
</organism>
<dbReference type="GO" id="GO:0009279">
    <property type="term" value="C:cell outer membrane"/>
    <property type="evidence" value="ECO:0007669"/>
    <property type="project" value="UniProtKB-SubCell"/>
</dbReference>
<dbReference type="Pfam" id="PF07980">
    <property type="entry name" value="SusD_RagB"/>
    <property type="match status" value="1"/>
</dbReference>
<sequence length="95" mass="11100">ATTLVNAVRERAYGNADHDYSTVTLKEVQLERRLEFAWELTSRQDDIRFGCFDKGMWSSSKCERRSDEYLKLFPVSQDAWQTNDKLTQNPGYPAF</sequence>
<dbReference type="InterPro" id="IPR012944">
    <property type="entry name" value="SusD_RagB_dom"/>
</dbReference>
<proteinExistence type="predicted"/>
<keyword evidence="4" id="KW-0998">Cell outer membrane</keyword>
<comment type="caution">
    <text evidence="6">The sequence shown here is derived from an EMBL/GenBank/DDBJ whole genome shotgun (WGS) entry which is preliminary data.</text>
</comment>
<evidence type="ECO:0000259" key="5">
    <source>
        <dbReference type="Pfam" id="PF07980"/>
    </source>
</evidence>
<accession>J9FHQ7</accession>
<evidence type="ECO:0000256" key="1">
    <source>
        <dbReference type="ARBA" id="ARBA00004442"/>
    </source>
</evidence>
<protein>
    <submittedName>
        <fullName evidence="6">Protein containing RagB/SusD domain protein</fullName>
    </submittedName>
</protein>
<dbReference type="SUPFAM" id="SSF48452">
    <property type="entry name" value="TPR-like"/>
    <property type="match status" value="1"/>
</dbReference>
<feature type="domain" description="RagB/SusD" evidence="5">
    <location>
        <begin position="1"/>
        <end position="92"/>
    </location>
</feature>
<dbReference type="InterPro" id="IPR011990">
    <property type="entry name" value="TPR-like_helical_dom_sf"/>
</dbReference>
<name>J9FHQ7_9ZZZZ</name>
<dbReference type="Gene3D" id="1.25.40.390">
    <property type="match status" value="1"/>
</dbReference>
<keyword evidence="3" id="KW-0472">Membrane</keyword>
<evidence type="ECO:0000313" key="6">
    <source>
        <dbReference type="EMBL" id="EJW94436.1"/>
    </source>
</evidence>
<evidence type="ECO:0000256" key="2">
    <source>
        <dbReference type="ARBA" id="ARBA00022729"/>
    </source>
</evidence>
<evidence type="ECO:0000256" key="4">
    <source>
        <dbReference type="ARBA" id="ARBA00023237"/>
    </source>
</evidence>